<proteinExistence type="inferred from homology"/>
<feature type="compositionally biased region" description="Polar residues" evidence="2">
    <location>
        <begin position="54"/>
        <end position="68"/>
    </location>
</feature>
<feature type="compositionally biased region" description="Acidic residues" evidence="2">
    <location>
        <begin position="120"/>
        <end position="134"/>
    </location>
</feature>
<dbReference type="EC" id="2.7.7.48" evidence="1"/>
<feature type="compositionally biased region" description="Basic residues" evidence="2">
    <location>
        <begin position="1160"/>
        <end position="1169"/>
    </location>
</feature>
<evidence type="ECO:0000259" key="3">
    <source>
        <dbReference type="Pfam" id="PF05183"/>
    </source>
</evidence>
<protein>
    <recommendedName>
        <fullName evidence="1">RNA-dependent RNA polymerase</fullName>
        <ecNumber evidence="1">2.7.7.48</ecNumber>
    </recommendedName>
</protein>
<evidence type="ECO:0000256" key="2">
    <source>
        <dbReference type="SAM" id="MobiDB-lite"/>
    </source>
</evidence>
<dbReference type="InterPro" id="IPR057596">
    <property type="entry name" value="RDRP_core"/>
</dbReference>
<feature type="domain" description="RDRP core" evidence="3">
    <location>
        <begin position="376"/>
        <end position="1015"/>
    </location>
</feature>
<feature type="region of interest" description="Disordered" evidence="2">
    <location>
        <begin position="1149"/>
        <end position="1169"/>
    </location>
</feature>
<keyword evidence="1" id="KW-0694">RNA-binding</keyword>
<feature type="compositionally biased region" description="Low complexity" evidence="2">
    <location>
        <begin position="69"/>
        <end position="87"/>
    </location>
</feature>
<comment type="caution">
    <text evidence="4">The sequence shown here is derived from an EMBL/GenBank/DDBJ whole genome shotgun (WGS) entry which is preliminary data.</text>
</comment>
<dbReference type="PANTHER" id="PTHR23079:SF14">
    <property type="entry name" value="RNA-DEPENDENT RNA POLYMERASE"/>
    <property type="match status" value="1"/>
</dbReference>
<dbReference type="GO" id="GO:0030422">
    <property type="term" value="P:siRNA processing"/>
    <property type="evidence" value="ECO:0007669"/>
    <property type="project" value="TreeGrafter"/>
</dbReference>
<feature type="region of interest" description="Disordered" evidence="2">
    <location>
        <begin position="1"/>
        <end position="27"/>
    </location>
</feature>
<dbReference type="GO" id="GO:0003968">
    <property type="term" value="F:RNA-directed RNA polymerase activity"/>
    <property type="evidence" value="ECO:0007669"/>
    <property type="project" value="UniProtKB-KW"/>
</dbReference>
<feature type="compositionally biased region" description="Polar residues" evidence="2">
    <location>
        <begin position="212"/>
        <end position="232"/>
    </location>
</feature>
<gene>
    <name evidence="4" type="ORF">D9757_014240</name>
</gene>
<accession>A0A8H5CMR8</accession>
<dbReference type="GO" id="GO:0031380">
    <property type="term" value="C:nuclear RNA-directed RNA polymerase complex"/>
    <property type="evidence" value="ECO:0007669"/>
    <property type="project" value="TreeGrafter"/>
</dbReference>
<organism evidence="4 5">
    <name type="scientific">Collybiopsis confluens</name>
    <dbReference type="NCBI Taxonomy" id="2823264"/>
    <lineage>
        <taxon>Eukaryota</taxon>
        <taxon>Fungi</taxon>
        <taxon>Dikarya</taxon>
        <taxon>Basidiomycota</taxon>
        <taxon>Agaricomycotina</taxon>
        <taxon>Agaricomycetes</taxon>
        <taxon>Agaricomycetidae</taxon>
        <taxon>Agaricales</taxon>
        <taxon>Marasmiineae</taxon>
        <taxon>Omphalotaceae</taxon>
        <taxon>Collybiopsis</taxon>
    </lineage>
</organism>
<keyword evidence="1" id="KW-0696">RNA-directed RNA polymerase</keyword>
<feature type="region of interest" description="Disordered" evidence="2">
    <location>
        <begin position="729"/>
        <end position="751"/>
    </location>
</feature>
<dbReference type="AlphaFoldDB" id="A0A8H5CMR8"/>
<sequence>MQKSMGNHSEVVTAYAQNSDDEDLAGSDTSTWMETITRELVNSPWSTPKKPWGMNNSTPGKAGTMQTIRASELASASTSTSPLSHRSFQAKRSHSISARTRVDPKPSRPPIKVPVIMISSDEEDAGDTESESDSDSIFSKAPLSRENTMSSTTSFPSPVTRSTSMSSDGFSDTKSSICRPSPYDHSTHSLTSALHGLAVGSSAQSLPSSPSKIQSVTPPLIQTSNSSPNDPLSLQGLFPSNEVLHLGHHMIAHDVDTQALFDNPKGSVPWGTQFVLARGVQLKEWDWRKVQDKIHHFAGKSDAEVLNSVEFIMKDRPPPKASNSEVGHEFDREQLAILEGEQRGLGLMGNWQSAENWFGGQIQQIVTLEEDELQRLRLRLEPLEMRRSTRLTRKLGSRRVLQVRIADDFLRDAAKARIVKFLTRKFILNGRVFVPTPPKESAVYLVEIDEDFERAPSNKLGDDRRKSLGEILEWHNPMALNSNQARIYYPATLAALALSNSVPALIFEVQNIHFIDDIIASDCEDKKPSAHKVLTDGCGFINQAALKAITEALNYPSRPTAVQGRIAGSKGLWTLHPVDTSDVPQIWIRDSQRKIIYSDFDGEQRHHTQGSDPELDLCHGHYTLMDRAHRIFDLVHAALPSASSSGSTVSISKQSVLNLWANGVKESTFEKLMGSGLAGIIEPLFQWESGPMAMPALWDAINKIGKVSYIRTSRLAAGKARALGLAGRSFKKDGTPEDDDATGRNNISGEPSGLHEKAIELVQAGFHPSKDAMLWESLKSIVQLALTVAIEKCSIPLPEGSAAQGYVITDPLGILGPDQIFYRSSTPMKDPDSQTLFNVVTGDVLIGRYPFRVRSDIQKVEAVDIPQLYRYSDVIIVPTKPSPSAQGLVSLMSKCSGGDHDGDELFAIWEKVLVEQFKACPLVVPPEEIASSFEKQVKKVDEFQGELAQQSLETAQKSFITTILGGLADSGVGLYDSFHEKAVRLYGYDSKQAERLAFLFNDLLDASKTGKVLRADVRTRDRNQDSSNQAELAKSGLSSRFIYDQLQVFGQQFFETYLARFDSLPKATEKSNILRGPYVKAQLLCETAALSQDAAMHLTSYVSRQENVNDVGKILQLAYRSDLELIKKHVNRAYGVFAAKLREAETSANRVEEASQVKSNSKKKPKKVSQKRLMEDVVLAYASDIPGLTGALSDVEHVKASYAYERGKSYRFAELVAFRSLCQIQVDASSEPGGAPCSRTLDEAKSISGGVRRLL</sequence>
<keyword evidence="1" id="KW-0808">Transferase</keyword>
<dbReference type="PANTHER" id="PTHR23079">
    <property type="entry name" value="RNA-DEPENDENT RNA POLYMERASE"/>
    <property type="match status" value="1"/>
</dbReference>
<feature type="region of interest" description="Disordered" evidence="2">
    <location>
        <begin position="201"/>
        <end position="234"/>
    </location>
</feature>
<dbReference type="Proteomes" id="UP000518752">
    <property type="component" value="Unassembled WGS sequence"/>
</dbReference>
<dbReference type="EMBL" id="JAACJN010000449">
    <property type="protein sequence ID" value="KAF5343477.1"/>
    <property type="molecule type" value="Genomic_DNA"/>
</dbReference>
<feature type="compositionally biased region" description="Polar residues" evidence="2">
    <location>
        <begin position="145"/>
        <end position="178"/>
    </location>
</feature>
<dbReference type="InterPro" id="IPR007855">
    <property type="entry name" value="RDRP"/>
</dbReference>
<dbReference type="Pfam" id="PF05183">
    <property type="entry name" value="RdRP"/>
    <property type="match status" value="1"/>
</dbReference>
<name>A0A8H5CMR8_9AGAR</name>
<dbReference type="OrthoDB" id="10055769at2759"/>
<evidence type="ECO:0000313" key="4">
    <source>
        <dbReference type="EMBL" id="KAF5343477.1"/>
    </source>
</evidence>
<feature type="region of interest" description="Disordered" evidence="2">
    <location>
        <begin position="40"/>
        <end position="185"/>
    </location>
</feature>
<comment type="similarity">
    <text evidence="1">Belongs to the RdRP family.</text>
</comment>
<evidence type="ECO:0000313" key="5">
    <source>
        <dbReference type="Proteomes" id="UP000518752"/>
    </source>
</evidence>
<dbReference type="GO" id="GO:0003723">
    <property type="term" value="F:RNA binding"/>
    <property type="evidence" value="ECO:0007669"/>
    <property type="project" value="UniProtKB-KW"/>
</dbReference>
<evidence type="ECO:0000256" key="1">
    <source>
        <dbReference type="RuleBase" id="RU363098"/>
    </source>
</evidence>
<keyword evidence="1" id="KW-0548">Nucleotidyltransferase</keyword>
<feature type="compositionally biased region" description="Low complexity" evidence="2">
    <location>
        <begin position="201"/>
        <end position="211"/>
    </location>
</feature>
<reference evidence="4 5" key="1">
    <citation type="journal article" date="2020" name="ISME J.">
        <title>Uncovering the hidden diversity of litter-decomposition mechanisms in mushroom-forming fungi.</title>
        <authorList>
            <person name="Floudas D."/>
            <person name="Bentzer J."/>
            <person name="Ahren D."/>
            <person name="Johansson T."/>
            <person name="Persson P."/>
            <person name="Tunlid A."/>
        </authorList>
    </citation>
    <scope>NUCLEOTIDE SEQUENCE [LARGE SCALE GENOMIC DNA]</scope>
    <source>
        <strain evidence="4 5">CBS 406.79</strain>
    </source>
</reference>
<keyword evidence="5" id="KW-1185">Reference proteome</keyword>
<comment type="catalytic activity">
    <reaction evidence="1">
        <text>RNA(n) + a ribonucleoside 5'-triphosphate = RNA(n+1) + diphosphate</text>
        <dbReference type="Rhea" id="RHEA:21248"/>
        <dbReference type="Rhea" id="RHEA-COMP:14527"/>
        <dbReference type="Rhea" id="RHEA-COMP:17342"/>
        <dbReference type="ChEBI" id="CHEBI:33019"/>
        <dbReference type="ChEBI" id="CHEBI:61557"/>
        <dbReference type="ChEBI" id="CHEBI:140395"/>
        <dbReference type="EC" id="2.7.7.48"/>
    </reaction>
</comment>